<dbReference type="InterPro" id="IPR008524">
    <property type="entry name" value="DUF806"/>
</dbReference>
<evidence type="ECO:0000313" key="1">
    <source>
        <dbReference type="EMBL" id="TDN31659.1"/>
    </source>
</evidence>
<gene>
    <name evidence="1" type="ORF">CEE75_05620</name>
</gene>
<dbReference type="Pfam" id="PF05657">
    <property type="entry name" value="DUF806"/>
    <property type="match status" value="1"/>
</dbReference>
<accession>A0A4V3BID9</accession>
<dbReference type="AlphaFoldDB" id="A0A4V3BID9"/>
<organism evidence="1 2">
    <name type="scientific">Lactobacillus crispatus</name>
    <dbReference type="NCBI Taxonomy" id="47770"/>
    <lineage>
        <taxon>Bacteria</taxon>
        <taxon>Bacillati</taxon>
        <taxon>Bacillota</taxon>
        <taxon>Bacilli</taxon>
        <taxon>Lactobacillales</taxon>
        <taxon>Lactobacillaceae</taxon>
        <taxon>Lactobacillus</taxon>
    </lineage>
</organism>
<evidence type="ECO:0008006" key="3">
    <source>
        <dbReference type="Google" id="ProtNLM"/>
    </source>
</evidence>
<evidence type="ECO:0000313" key="2">
    <source>
        <dbReference type="Proteomes" id="UP000295195"/>
    </source>
</evidence>
<sequence>MSTLAKEVADELQNSGIKDIGIVSSYTLPSTGGIADKQNNILVTEVTTVPNEYGSNQFTQTDETIELNIYYGTQKTVPIDTFERSIVSFFTQKNWSLLPYGGHYKDPTTKQLCIDFQFRRRKTWKFKD</sequence>
<reference evidence="1 2" key="1">
    <citation type="submission" date="2017-06" db="EMBL/GenBank/DDBJ databases">
        <authorList>
            <person name="Swanenburg J."/>
            <person name="Kort R."/>
        </authorList>
    </citation>
    <scope>NUCLEOTIDE SEQUENCE [LARGE SCALE GENOMIC DNA]</scope>
    <source>
        <strain evidence="1 2">RL05</strain>
    </source>
</reference>
<dbReference type="RefSeq" id="WP_060464086.1">
    <property type="nucleotide sequence ID" value="NZ_JAKHFO010000007.1"/>
</dbReference>
<protein>
    <recommendedName>
        <fullName evidence="3">DUF806 family protein</fullName>
    </recommendedName>
</protein>
<name>A0A4V3BID9_9LACO</name>
<comment type="caution">
    <text evidence="1">The sequence shown here is derived from an EMBL/GenBank/DDBJ whole genome shotgun (WGS) entry which is preliminary data.</text>
</comment>
<dbReference type="Proteomes" id="UP000295195">
    <property type="component" value="Unassembled WGS sequence"/>
</dbReference>
<dbReference type="EMBL" id="NKLP01000099">
    <property type="protein sequence ID" value="TDN31659.1"/>
    <property type="molecule type" value="Genomic_DNA"/>
</dbReference>
<proteinExistence type="predicted"/>